<dbReference type="AlphaFoldDB" id="A0A6N2RE27"/>
<proteinExistence type="predicted"/>
<accession>A0A6N2RE27</accession>
<evidence type="ECO:0000313" key="1">
    <source>
        <dbReference type="EMBL" id="VYS79473.1"/>
    </source>
</evidence>
<reference evidence="1" key="1">
    <citation type="submission" date="2019-11" db="EMBL/GenBank/DDBJ databases">
        <authorList>
            <person name="Feng L."/>
        </authorList>
    </citation>
    <scope>NUCLEOTIDE SEQUENCE</scope>
    <source>
        <strain evidence="1">AodontolyticusLFYP35</strain>
    </source>
</reference>
<sequence>MSGANISAEQASYDAIRTAVTNLQAYLQGLNAKVKGEVATAIGGWQGGASQAFNSVMEQWDAGSTKTTQALTDFDSALASVGAQTIQNEQDAQQSVAKTGAAMLNI</sequence>
<name>A0A6N2RE27_9ACTO</name>
<dbReference type="InterPro" id="IPR036689">
    <property type="entry name" value="ESAT-6-like_sf"/>
</dbReference>
<dbReference type="Gene3D" id="1.10.287.1060">
    <property type="entry name" value="ESAT-6-like"/>
    <property type="match status" value="1"/>
</dbReference>
<dbReference type="Pfam" id="PF06013">
    <property type="entry name" value="WXG100"/>
    <property type="match status" value="1"/>
</dbReference>
<dbReference type="InterPro" id="IPR010310">
    <property type="entry name" value="T7SS_ESAT-6-like"/>
</dbReference>
<organism evidence="1">
    <name type="scientific">Schaalia odontolytica</name>
    <dbReference type="NCBI Taxonomy" id="1660"/>
    <lineage>
        <taxon>Bacteria</taxon>
        <taxon>Bacillati</taxon>
        <taxon>Actinomycetota</taxon>
        <taxon>Actinomycetes</taxon>
        <taxon>Actinomycetales</taxon>
        <taxon>Actinomycetaceae</taxon>
        <taxon>Schaalia</taxon>
    </lineage>
</organism>
<dbReference type="SUPFAM" id="SSF140453">
    <property type="entry name" value="EsxAB dimer-like"/>
    <property type="match status" value="1"/>
</dbReference>
<gene>
    <name evidence="1" type="ORF">AOLFYP35_00328</name>
</gene>
<dbReference type="EMBL" id="CACRSM010000002">
    <property type="protein sequence ID" value="VYS79473.1"/>
    <property type="molecule type" value="Genomic_DNA"/>
</dbReference>
<protein>
    <submittedName>
        <fullName evidence="1">Proteins of 100 residues with WXG</fullName>
    </submittedName>
</protein>